<evidence type="ECO:0000313" key="3">
    <source>
        <dbReference type="Proteomes" id="UP000054217"/>
    </source>
</evidence>
<feature type="compositionally biased region" description="Basic and acidic residues" evidence="1">
    <location>
        <begin position="120"/>
        <end position="130"/>
    </location>
</feature>
<reference evidence="2 3" key="1">
    <citation type="submission" date="2014-04" db="EMBL/GenBank/DDBJ databases">
        <authorList>
            <consortium name="DOE Joint Genome Institute"/>
            <person name="Kuo A."/>
            <person name="Kohler A."/>
            <person name="Costa M.D."/>
            <person name="Nagy L.G."/>
            <person name="Floudas D."/>
            <person name="Copeland A."/>
            <person name="Barry K.W."/>
            <person name="Cichocki N."/>
            <person name="Veneault-Fourrey C."/>
            <person name="LaButti K."/>
            <person name="Lindquist E.A."/>
            <person name="Lipzen A."/>
            <person name="Lundell T."/>
            <person name="Morin E."/>
            <person name="Murat C."/>
            <person name="Sun H."/>
            <person name="Tunlid A."/>
            <person name="Henrissat B."/>
            <person name="Grigoriev I.V."/>
            <person name="Hibbett D.S."/>
            <person name="Martin F."/>
            <person name="Nordberg H.P."/>
            <person name="Cantor M.N."/>
            <person name="Hua S.X."/>
        </authorList>
    </citation>
    <scope>NUCLEOTIDE SEQUENCE [LARGE SCALE GENOMIC DNA]</scope>
    <source>
        <strain evidence="2 3">Marx 270</strain>
    </source>
</reference>
<dbReference type="InParanoid" id="A0A0C3P9P0"/>
<name>A0A0C3P9P0_PISTI</name>
<feature type="compositionally biased region" description="Low complexity" evidence="1">
    <location>
        <begin position="214"/>
        <end position="224"/>
    </location>
</feature>
<dbReference type="OrthoDB" id="3268221at2759"/>
<feature type="compositionally biased region" description="Polar residues" evidence="1">
    <location>
        <begin position="92"/>
        <end position="103"/>
    </location>
</feature>
<keyword evidence="3" id="KW-1185">Reference proteome</keyword>
<protein>
    <submittedName>
        <fullName evidence="2">Uncharacterized protein</fullName>
    </submittedName>
</protein>
<dbReference type="Proteomes" id="UP000054217">
    <property type="component" value="Unassembled WGS sequence"/>
</dbReference>
<dbReference type="AlphaFoldDB" id="A0A0C3P9P0"/>
<gene>
    <name evidence="2" type="ORF">M404DRAFT_543550</name>
</gene>
<evidence type="ECO:0000313" key="2">
    <source>
        <dbReference type="EMBL" id="KIO04566.1"/>
    </source>
</evidence>
<sequence>MSGFLSPDHANIPLPIPPPAGYQEHQRRPSSPASLAPTVPNSPVVPILDPGQAFNGLPGGQLPTRYAPTRSSVNNAGDGPVIPQNLRAAPQRYSQTPSASSQPGERERQRESTRNQYAPPERERERDRRQRTFSYPTSPTPAGLAYPAPPISRESAGPGSPSQSTLDERRRSAAGMTPRHTPTPGPGSTGRYSVPPEAAAPGGPGKRYSIPGEATSNASSTTTTRYAVPGQTSSQGSQSRGGYGRYDPHLYNDPANFSRDSLDTVTGTNTATNAGRGGRIPGSPTRAYDRLR</sequence>
<evidence type="ECO:0000256" key="1">
    <source>
        <dbReference type="SAM" id="MobiDB-lite"/>
    </source>
</evidence>
<accession>A0A0C3P9P0</accession>
<proteinExistence type="predicted"/>
<dbReference type="HOGENOM" id="CLU_953504_0_0_1"/>
<organism evidence="2 3">
    <name type="scientific">Pisolithus tinctorius Marx 270</name>
    <dbReference type="NCBI Taxonomy" id="870435"/>
    <lineage>
        <taxon>Eukaryota</taxon>
        <taxon>Fungi</taxon>
        <taxon>Dikarya</taxon>
        <taxon>Basidiomycota</taxon>
        <taxon>Agaricomycotina</taxon>
        <taxon>Agaricomycetes</taxon>
        <taxon>Agaricomycetidae</taxon>
        <taxon>Boletales</taxon>
        <taxon>Sclerodermatineae</taxon>
        <taxon>Pisolithaceae</taxon>
        <taxon>Pisolithus</taxon>
    </lineage>
</organism>
<reference evidence="3" key="2">
    <citation type="submission" date="2015-01" db="EMBL/GenBank/DDBJ databases">
        <title>Evolutionary Origins and Diversification of the Mycorrhizal Mutualists.</title>
        <authorList>
            <consortium name="DOE Joint Genome Institute"/>
            <consortium name="Mycorrhizal Genomics Consortium"/>
            <person name="Kohler A."/>
            <person name="Kuo A."/>
            <person name="Nagy L.G."/>
            <person name="Floudas D."/>
            <person name="Copeland A."/>
            <person name="Barry K.W."/>
            <person name="Cichocki N."/>
            <person name="Veneault-Fourrey C."/>
            <person name="LaButti K."/>
            <person name="Lindquist E.A."/>
            <person name="Lipzen A."/>
            <person name="Lundell T."/>
            <person name="Morin E."/>
            <person name="Murat C."/>
            <person name="Riley R."/>
            <person name="Ohm R."/>
            <person name="Sun H."/>
            <person name="Tunlid A."/>
            <person name="Henrissat B."/>
            <person name="Grigoriev I.V."/>
            <person name="Hibbett D.S."/>
            <person name="Martin F."/>
        </authorList>
    </citation>
    <scope>NUCLEOTIDE SEQUENCE [LARGE SCALE GENOMIC DNA]</scope>
    <source>
        <strain evidence="3">Marx 270</strain>
    </source>
</reference>
<dbReference type="STRING" id="870435.A0A0C3P9P0"/>
<feature type="region of interest" description="Disordered" evidence="1">
    <location>
        <begin position="1"/>
        <end position="292"/>
    </location>
</feature>
<feature type="compositionally biased region" description="Basic and acidic residues" evidence="1">
    <location>
        <begin position="104"/>
        <end position="113"/>
    </location>
</feature>
<dbReference type="EMBL" id="KN831970">
    <property type="protein sequence ID" value="KIO04566.1"/>
    <property type="molecule type" value="Genomic_DNA"/>
</dbReference>